<evidence type="ECO:0000313" key="3">
    <source>
        <dbReference type="Proteomes" id="UP001226389"/>
    </source>
</evidence>
<name>A0ABT9UIL6_9MICC</name>
<reference evidence="2 3" key="1">
    <citation type="submission" date="2023-07" db="EMBL/GenBank/DDBJ databases">
        <title>Sorghum-associated microbial communities from plants grown in Nebraska, USA.</title>
        <authorList>
            <person name="Schachtman D."/>
        </authorList>
    </citation>
    <scope>NUCLEOTIDE SEQUENCE [LARGE SCALE GENOMIC DNA]</scope>
    <source>
        <strain evidence="2 3">DS994</strain>
    </source>
</reference>
<keyword evidence="3" id="KW-1185">Reference proteome</keyword>
<dbReference type="PANTHER" id="PTHR35525">
    <property type="entry name" value="BLL6575 PROTEIN"/>
    <property type="match status" value="1"/>
</dbReference>
<sequence>MQFNHDNMSGVRVAEELVNMLGGGAWDEGALADLLAAHLFHNPQVGAFEEALLRDWTTRLRAVFESDSEKDRCATVNALLEQGVKRVFLTVHDGLGPHLHFAETSDSLVERVRALTAGGLAIFITEAAGGRLGTCARDGCPKVFADTSRGGRRAYCSARCGNAEAVMRYRERGHYAGRP</sequence>
<dbReference type="SUPFAM" id="SSF160904">
    <property type="entry name" value="Jann2411-like"/>
    <property type="match status" value="1"/>
</dbReference>
<organism evidence="2 3">
    <name type="scientific">Pseudarthrobacter defluvii</name>
    <dbReference type="NCBI Taxonomy" id="410837"/>
    <lineage>
        <taxon>Bacteria</taxon>
        <taxon>Bacillati</taxon>
        <taxon>Actinomycetota</taxon>
        <taxon>Actinomycetes</taxon>
        <taxon>Micrococcales</taxon>
        <taxon>Micrococcaceae</taxon>
        <taxon>Pseudarthrobacter</taxon>
    </lineage>
</organism>
<dbReference type="InterPro" id="IPR023286">
    <property type="entry name" value="ABATE_dom_sf"/>
</dbReference>
<dbReference type="PANTHER" id="PTHR35525:SF3">
    <property type="entry name" value="BLL6575 PROTEIN"/>
    <property type="match status" value="1"/>
</dbReference>
<dbReference type="Gene3D" id="1.10.3300.10">
    <property type="entry name" value="Jann2411-like domain"/>
    <property type="match status" value="1"/>
</dbReference>
<dbReference type="InterPro" id="IPR010852">
    <property type="entry name" value="ABATE"/>
</dbReference>
<evidence type="ECO:0000313" key="2">
    <source>
        <dbReference type="EMBL" id="MDQ0119492.1"/>
    </source>
</evidence>
<dbReference type="Proteomes" id="UP001226389">
    <property type="component" value="Unassembled WGS sequence"/>
</dbReference>
<dbReference type="RefSeq" id="WP_224024007.1">
    <property type="nucleotide sequence ID" value="NZ_JAUSSY010000009.1"/>
</dbReference>
<evidence type="ECO:0000259" key="1">
    <source>
        <dbReference type="Pfam" id="PF11706"/>
    </source>
</evidence>
<accession>A0ABT9UIL6</accession>
<proteinExistence type="predicted"/>
<dbReference type="EMBL" id="JAUSSY010000009">
    <property type="protein sequence ID" value="MDQ0119492.1"/>
    <property type="molecule type" value="Genomic_DNA"/>
</dbReference>
<protein>
    <submittedName>
        <fullName evidence="2">RNA-binding Zn ribbon-like protein</fullName>
    </submittedName>
</protein>
<dbReference type="InterPro" id="IPR021005">
    <property type="entry name" value="Znf_CGNR"/>
</dbReference>
<dbReference type="Pfam" id="PF11706">
    <property type="entry name" value="zf-CGNR"/>
    <property type="match status" value="1"/>
</dbReference>
<feature type="domain" description="Zinc finger CGNR" evidence="1">
    <location>
        <begin position="131"/>
        <end position="172"/>
    </location>
</feature>
<comment type="caution">
    <text evidence="2">The sequence shown here is derived from an EMBL/GenBank/DDBJ whole genome shotgun (WGS) entry which is preliminary data.</text>
</comment>
<gene>
    <name evidence="2" type="ORF">J2T22_002687</name>
</gene>